<gene>
    <name evidence="3" type="ORF">EHUX00137_LOCUS7939</name>
</gene>
<dbReference type="InterPro" id="IPR051608">
    <property type="entry name" value="RQC_Subunit_NEMF"/>
</dbReference>
<protein>
    <recommendedName>
        <fullName evidence="2">NFACT RNA-binding domain-containing protein</fullName>
    </recommendedName>
</protein>
<evidence type="ECO:0000313" key="3">
    <source>
        <dbReference type="EMBL" id="CAE0534861.1"/>
    </source>
</evidence>
<dbReference type="PANTHER" id="PTHR15239:SF6">
    <property type="entry name" value="RIBOSOME QUALITY CONTROL COMPLEX SUBUNIT NEMF"/>
    <property type="match status" value="1"/>
</dbReference>
<proteinExistence type="predicted"/>
<name>A0A7S3RU04_EMIHU</name>
<sequence length="376" mass="40005">MRAVPRSMLASVLFAAVRPPRALFSASLLRPRAFAAPLACATAQAEALLGPRLRKWLGSSLEAERRKQIALAKEAEAARSAERLAEWATLVVANLWQIDDRATSAVVEDWNNGGAKVKLSFAGGQGTPREQADAAFAKARRLRRGSAVVAELIRQSEAVEARLQGWQARLADGGGGAEDEELFALRAEVLKEAKKLKLKVSGLEGAAAAAGGSLPRGKRSATQPAPLAPSQTSGWGGREFLSPAGVPILVGRNRKENEQLSLRVAREPDVWMHVRGVPGAHVLLQMSRVKGKAPPAEACLQMAADLAAFYSEARDERKALVTYASPRHVTKPNGAPLGAVKLREEGGTIVGRPVDSELIPPEVLGAREAERFGGKG</sequence>
<dbReference type="GO" id="GO:0000049">
    <property type="term" value="F:tRNA binding"/>
    <property type="evidence" value="ECO:0007669"/>
    <property type="project" value="TreeGrafter"/>
</dbReference>
<reference evidence="3" key="1">
    <citation type="submission" date="2021-01" db="EMBL/GenBank/DDBJ databases">
        <authorList>
            <person name="Corre E."/>
            <person name="Pelletier E."/>
            <person name="Niang G."/>
            <person name="Scheremetjew M."/>
            <person name="Finn R."/>
            <person name="Kale V."/>
            <person name="Holt S."/>
            <person name="Cochrane G."/>
            <person name="Meng A."/>
            <person name="Brown T."/>
            <person name="Cohen L."/>
        </authorList>
    </citation>
    <scope>NUCLEOTIDE SEQUENCE</scope>
    <source>
        <strain evidence="3">379</strain>
    </source>
</reference>
<accession>A0A7S3RU04</accession>
<dbReference type="InterPro" id="IPR008532">
    <property type="entry name" value="NFACT_RNA-bd"/>
</dbReference>
<feature type="region of interest" description="Disordered" evidence="1">
    <location>
        <begin position="209"/>
        <end position="236"/>
    </location>
</feature>
<organism evidence="3">
    <name type="scientific">Emiliania huxleyi</name>
    <name type="common">Coccolithophore</name>
    <name type="synonym">Pontosphaera huxleyi</name>
    <dbReference type="NCBI Taxonomy" id="2903"/>
    <lineage>
        <taxon>Eukaryota</taxon>
        <taxon>Haptista</taxon>
        <taxon>Haptophyta</taxon>
        <taxon>Prymnesiophyceae</taxon>
        <taxon>Isochrysidales</taxon>
        <taxon>Noelaerhabdaceae</taxon>
        <taxon>Emiliania</taxon>
    </lineage>
</organism>
<dbReference type="EMBL" id="HBIR01011052">
    <property type="protein sequence ID" value="CAE0534861.1"/>
    <property type="molecule type" value="Transcribed_RNA"/>
</dbReference>
<dbReference type="PANTHER" id="PTHR15239">
    <property type="entry name" value="NUCLEAR EXPORT MEDIATOR FACTOR NEMF"/>
    <property type="match status" value="1"/>
</dbReference>
<dbReference type="Pfam" id="PF05833">
    <property type="entry name" value="NFACT_N"/>
    <property type="match status" value="1"/>
</dbReference>
<feature type="domain" description="NFACT RNA-binding" evidence="2">
    <location>
        <begin position="240"/>
        <end position="334"/>
    </location>
</feature>
<dbReference type="GO" id="GO:1990112">
    <property type="term" value="C:RQC complex"/>
    <property type="evidence" value="ECO:0007669"/>
    <property type="project" value="TreeGrafter"/>
</dbReference>
<dbReference type="GO" id="GO:0072344">
    <property type="term" value="P:rescue of stalled ribosome"/>
    <property type="evidence" value="ECO:0007669"/>
    <property type="project" value="TreeGrafter"/>
</dbReference>
<dbReference type="AlphaFoldDB" id="A0A7S3RU04"/>
<evidence type="ECO:0000259" key="2">
    <source>
        <dbReference type="Pfam" id="PF05670"/>
    </source>
</evidence>
<evidence type="ECO:0000256" key="1">
    <source>
        <dbReference type="SAM" id="MobiDB-lite"/>
    </source>
</evidence>
<dbReference type="GO" id="GO:0043023">
    <property type="term" value="F:ribosomal large subunit binding"/>
    <property type="evidence" value="ECO:0007669"/>
    <property type="project" value="TreeGrafter"/>
</dbReference>
<dbReference type="Pfam" id="PF05670">
    <property type="entry name" value="NFACT-R_1"/>
    <property type="match status" value="1"/>
</dbReference>